<dbReference type="EMBL" id="VEPZ02001787">
    <property type="protein sequence ID" value="KAE8654578.1"/>
    <property type="molecule type" value="Genomic_DNA"/>
</dbReference>
<evidence type="ECO:0000256" key="2">
    <source>
        <dbReference type="ARBA" id="ARBA00022729"/>
    </source>
</evidence>
<evidence type="ECO:0000256" key="4">
    <source>
        <dbReference type="ARBA" id="ARBA00022801"/>
    </source>
</evidence>
<keyword evidence="8" id="KW-1185">Reference proteome</keyword>
<dbReference type="GO" id="GO:0006629">
    <property type="term" value="P:lipid metabolic process"/>
    <property type="evidence" value="ECO:0007669"/>
    <property type="project" value="InterPro"/>
</dbReference>
<sequence>MKNYEGEAPLVIARGGFSGLFPESSRYANDAVKQSNSTAALSCSLQLTKDGTGMCLSDIRLDNSTNIRTIFPNHSNTYNVNGNQLNGWFALDFASDTILKHVSLVQSVSTQTNVFDGRLLVSTVEDDVGVEPSLFWLNVQPFVSGIFVPKEYIWPVDENKYLGNPTTLVADAHKLGLEVYASGFANDMPGSYNYSYDPTTEYLQFIDNPEFSIDGLLTDFSPTETTAIACFASDETTKPKKGKALIITHNGASGMYPGRTDLSYEQAVNDGADIIDCLVKMSKDGVAFCLDSADLMGHTTASAMPAFVSPSSSVPEVQNDMGIFSFDLTWSEIRTLKLKLLDLEHICYIQSYKLCLYNLS</sequence>
<evidence type="ECO:0000256" key="1">
    <source>
        <dbReference type="ARBA" id="ARBA00012247"/>
    </source>
</evidence>
<dbReference type="InterPro" id="IPR030395">
    <property type="entry name" value="GP_PDE_dom"/>
</dbReference>
<dbReference type="AlphaFoldDB" id="A0A6A2WAK2"/>
<dbReference type="GO" id="GO:0006071">
    <property type="term" value="P:glycerol metabolic process"/>
    <property type="evidence" value="ECO:0007669"/>
    <property type="project" value="UniProtKB-KW"/>
</dbReference>
<accession>A0A6A2WAK2</accession>
<proteinExistence type="predicted"/>
<gene>
    <name evidence="7" type="ORF">F3Y22_tig00117048pilonHSYRG00843</name>
</gene>
<evidence type="ECO:0000256" key="5">
    <source>
        <dbReference type="ARBA" id="ARBA00047512"/>
    </source>
</evidence>
<comment type="catalytic activity">
    <reaction evidence="5">
        <text>a sn-glycero-3-phosphodiester + H2O = an alcohol + sn-glycerol 3-phosphate + H(+)</text>
        <dbReference type="Rhea" id="RHEA:12969"/>
        <dbReference type="ChEBI" id="CHEBI:15377"/>
        <dbReference type="ChEBI" id="CHEBI:15378"/>
        <dbReference type="ChEBI" id="CHEBI:30879"/>
        <dbReference type="ChEBI" id="CHEBI:57597"/>
        <dbReference type="ChEBI" id="CHEBI:83408"/>
        <dbReference type="EC" id="3.1.4.46"/>
    </reaction>
</comment>
<keyword evidence="4" id="KW-0378">Hydrolase</keyword>
<reference evidence="7" key="1">
    <citation type="submission" date="2019-09" db="EMBL/GenBank/DDBJ databases">
        <title>Draft genome information of white flower Hibiscus syriacus.</title>
        <authorList>
            <person name="Kim Y.-M."/>
        </authorList>
    </citation>
    <scope>NUCLEOTIDE SEQUENCE [LARGE SCALE GENOMIC DNA]</scope>
    <source>
        <strain evidence="7">YM2019G1</strain>
    </source>
</reference>
<evidence type="ECO:0000256" key="3">
    <source>
        <dbReference type="ARBA" id="ARBA00022798"/>
    </source>
</evidence>
<dbReference type="PANTHER" id="PTHR43620">
    <property type="entry name" value="GLYCEROPHOSPHORYL DIESTER PHOSPHODIESTERASE"/>
    <property type="match status" value="1"/>
</dbReference>
<dbReference type="PROSITE" id="PS51704">
    <property type="entry name" value="GP_PDE"/>
    <property type="match status" value="2"/>
</dbReference>
<keyword evidence="2" id="KW-0732">Signal</keyword>
<comment type="caution">
    <text evidence="7">The sequence shown here is derived from an EMBL/GenBank/DDBJ whole genome shotgun (WGS) entry which is preliminary data.</text>
</comment>
<dbReference type="GO" id="GO:0008889">
    <property type="term" value="F:glycerophosphodiester phosphodiesterase activity"/>
    <property type="evidence" value="ECO:0007669"/>
    <property type="project" value="UniProtKB-EC"/>
</dbReference>
<keyword evidence="3" id="KW-0319">Glycerol metabolism</keyword>
<feature type="domain" description="GP-PDE" evidence="6">
    <location>
        <begin position="9"/>
        <end position="78"/>
    </location>
</feature>
<name>A0A6A2WAK2_HIBSY</name>
<dbReference type="InterPro" id="IPR017946">
    <property type="entry name" value="PLC-like_Pdiesterase_TIM-brl"/>
</dbReference>
<evidence type="ECO:0000313" key="8">
    <source>
        <dbReference type="Proteomes" id="UP000436088"/>
    </source>
</evidence>
<dbReference type="Gene3D" id="3.20.20.190">
    <property type="entry name" value="Phosphatidylinositol (PI) phosphodiesterase"/>
    <property type="match status" value="3"/>
</dbReference>
<dbReference type="SUPFAM" id="SSF51695">
    <property type="entry name" value="PLC-like phosphodiesterases"/>
    <property type="match status" value="2"/>
</dbReference>
<dbReference type="EC" id="3.1.4.46" evidence="1"/>
<dbReference type="PANTHER" id="PTHR43620:SF44">
    <property type="entry name" value="GLYCEROPHOSPHODIESTER PHOSPHODIESTERASE GDPDL6-RELATED"/>
    <property type="match status" value="1"/>
</dbReference>
<evidence type="ECO:0000313" key="7">
    <source>
        <dbReference type="EMBL" id="KAE8654578.1"/>
    </source>
</evidence>
<protein>
    <recommendedName>
        <fullName evidence="1">glycerophosphodiester phosphodiesterase</fullName>
        <ecNumber evidence="1">3.1.4.46</ecNumber>
    </recommendedName>
</protein>
<feature type="domain" description="GP-PDE" evidence="6">
    <location>
        <begin position="244"/>
        <end position="360"/>
    </location>
</feature>
<evidence type="ECO:0000259" key="6">
    <source>
        <dbReference type="PROSITE" id="PS51704"/>
    </source>
</evidence>
<dbReference type="Pfam" id="PF03009">
    <property type="entry name" value="GDPD"/>
    <property type="match status" value="1"/>
</dbReference>
<dbReference type="Proteomes" id="UP000436088">
    <property type="component" value="Unassembled WGS sequence"/>
</dbReference>
<organism evidence="7 8">
    <name type="scientific">Hibiscus syriacus</name>
    <name type="common">Rose of Sharon</name>
    <dbReference type="NCBI Taxonomy" id="106335"/>
    <lineage>
        <taxon>Eukaryota</taxon>
        <taxon>Viridiplantae</taxon>
        <taxon>Streptophyta</taxon>
        <taxon>Embryophyta</taxon>
        <taxon>Tracheophyta</taxon>
        <taxon>Spermatophyta</taxon>
        <taxon>Magnoliopsida</taxon>
        <taxon>eudicotyledons</taxon>
        <taxon>Gunneridae</taxon>
        <taxon>Pentapetalae</taxon>
        <taxon>rosids</taxon>
        <taxon>malvids</taxon>
        <taxon>Malvales</taxon>
        <taxon>Malvaceae</taxon>
        <taxon>Malvoideae</taxon>
        <taxon>Hibiscus</taxon>
    </lineage>
</organism>